<name>A0A0J8U4J5_9MYCO</name>
<dbReference type="OrthoDB" id="3197057at2"/>
<accession>A0A0J8U4J5</accession>
<protein>
    <submittedName>
        <fullName evidence="1">Terminase</fullName>
    </submittedName>
</protein>
<organism evidence="1 2">
    <name type="scientific">Mycolicibacterium conceptionense</name>
    <dbReference type="NCBI Taxonomy" id="451644"/>
    <lineage>
        <taxon>Bacteria</taxon>
        <taxon>Bacillati</taxon>
        <taxon>Actinomycetota</taxon>
        <taxon>Actinomycetes</taxon>
        <taxon>Mycobacteriales</taxon>
        <taxon>Mycobacteriaceae</taxon>
        <taxon>Mycolicibacterium</taxon>
    </lineage>
</organism>
<dbReference type="RefSeq" id="WP_047040440.1">
    <property type="nucleotide sequence ID" value="NZ_LFOD01000021.1"/>
</dbReference>
<dbReference type="EMBL" id="LFOD01000021">
    <property type="protein sequence ID" value="KMV16346.1"/>
    <property type="molecule type" value="Genomic_DNA"/>
</dbReference>
<dbReference type="AlphaFoldDB" id="A0A0J8U4J5"/>
<proteinExistence type="predicted"/>
<dbReference type="Proteomes" id="UP000037594">
    <property type="component" value="Unassembled WGS sequence"/>
</dbReference>
<reference evidence="1 2" key="1">
    <citation type="submission" date="2015-06" db="EMBL/GenBank/DDBJ databases">
        <title>Genome sequence of Mycobacterium conceptionense strain MLE.</title>
        <authorList>
            <person name="Greninger A.L."/>
            <person name="Cunningham G."/>
            <person name="Chiu C.Y."/>
            <person name="Miller S."/>
        </authorList>
    </citation>
    <scope>NUCLEOTIDE SEQUENCE [LARGE SCALE GENOMIC DNA]</scope>
    <source>
        <strain evidence="1 2">MLE</strain>
    </source>
</reference>
<dbReference type="PATRIC" id="fig|451644.5.peg.4232"/>
<evidence type="ECO:0000313" key="2">
    <source>
        <dbReference type="Proteomes" id="UP000037594"/>
    </source>
</evidence>
<comment type="caution">
    <text evidence="1">The sequence shown here is derived from an EMBL/GenBank/DDBJ whole genome shotgun (WGS) entry which is preliminary data.</text>
</comment>
<sequence length="595" mass="66980">MPTTATSELLLPGYRVDEESGAWWTLPWPDDPDERMDLANNSLAPAIFDWAEGRTDEPGLIHYQFGGPWQWTRYQKRFLILWYHVNSEGRFSYRSGIIRGAKGTGKDPMAGSMCNTELLGPVEFFDWDDKTGRPLGRRRGFPLVQVMSNSQEQSKDVLRVANAMWGEAAREYYGLDCGDTRTVLKNGRGRFEVPPSAEESGEGDPATFIALNETHHMSKSNGGEKVASVARRNVGKSPAQIQARMCEYTNAHRQGHDTVGEKAYLAWQKQQAPGYRGKRDILYHSIEAAPPFDIVTEEGRKRGLAQAYLDAPWNDIERKSDEMADDRTSVADSIRFYLNGLGTEEDAWVQPDRFDALAEQRVVADKDQIALFLDCSKSGDATGLMATRLSDMYSFLPFGDAVWARPHGLPKEKPWLAPRAEVDAKCRAALAKWDVVWFGIDPSPAEDDETESLYWRPMIDALHRDFRDKLPVWATPGESMGNAVLFDMRLSQRGGAARNQAFTEAAEMVQKWIDDEDEDPEEFLFRHDGHPILRTHVHNARSRPNEWGTSLSKVTRASSKHIDLAVCMVGSIMGARIALNSGKLKKRRSGKANFF</sequence>
<evidence type="ECO:0000313" key="1">
    <source>
        <dbReference type="EMBL" id="KMV16346.1"/>
    </source>
</evidence>
<gene>
    <name evidence="1" type="ORF">ACT17_20475</name>
</gene>